<evidence type="ECO:0000256" key="2">
    <source>
        <dbReference type="ARBA" id="ARBA00022729"/>
    </source>
</evidence>
<evidence type="ECO:0000256" key="6">
    <source>
        <dbReference type="RuleBase" id="RU363019"/>
    </source>
</evidence>
<reference evidence="9" key="1">
    <citation type="submission" date="2022-11" db="UniProtKB">
        <authorList>
            <consortium name="EnsemblMetazoa"/>
        </authorList>
    </citation>
    <scope>IDENTIFICATION</scope>
</reference>
<evidence type="ECO:0000259" key="8">
    <source>
        <dbReference type="PROSITE" id="PS50072"/>
    </source>
</evidence>
<dbReference type="OMA" id="FADENFY"/>
<evidence type="ECO:0000256" key="1">
    <source>
        <dbReference type="ARBA" id="ARBA00000971"/>
    </source>
</evidence>
<evidence type="ECO:0000256" key="4">
    <source>
        <dbReference type="ARBA" id="ARBA00023235"/>
    </source>
</evidence>
<accession>A0A914AVP5</accession>
<feature type="region of interest" description="Disordered" evidence="7">
    <location>
        <begin position="28"/>
        <end position="47"/>
    </location>
</feature>
<proteinExistence type="inferred from homology"/>
<dbReference type="InterPro" id="IPR029000">
    <property type="entry name" value="Cyclophilin-like_dom_sf"/>
</dbReference>
<dbReference type="GO" id="GO:0003755">
    <property type="term" value="F:peptidyl-prolyl cis-trans isomerase activity"/>
    <property type="evidence" value="ECO:0007669"/>
    <property type="project" value="UniProtKB-UniRule"/>
</dbReference>
<dbReference type="GO" id="GO:0005737">
    <property type="term" value="C:cytoplasm"/>
    <property type="evidence" value="ECO:0007669"/>
    <property type="project" value="TreeGrafter"/>
</dbReference>
<dbReference type="AlphaFoldDB" id="A0A914AVP5"/>
<dbReference type="GO" id="GO:0016018">
    <property type="term" value="F:cyclosporin A binding"/>
    <property type="evidence" value="ECO:0007669"/>
    <property type="project" value="TreeGrafter"/>
</dbReference>
<dbReference type="Gene3D" id="2.40.100.10">
    <property type="entry name" value="Cyclophilin-like"/>
    <property type="match status" value="1"/>
</dbReference>
<evidence type="ECO:0000256" key="3">
    <source>
        <dbReference type="ARBA" id="ARBA00023110"/>
    </source>
</evidence>
<evidence type="ECO:0000256" key="7">
    <source>
        <dbReference type="SAM" id="MobiDB-lite"/>
    </source>
</evidence>
<keyword evidence="4 6" id="KW-0413">Isomerase</keyword>
<dbReference type="FunFam" id="2.40.100.10:FF:000019">
    <property type="entry name" value="Peptidyl-prolyl cis-trans isomerase"/>
    <property type="match status" value="1"/>
</dbReference>
<keyword evidence="10" id="KW-1185">Reference proteome</keyword>
<dbReference type="EC" id="5.2.1.8" evidence="6"/>
<comment type="catalytic activity">
    <reaction evidence="1 6">
        <text>[protein]-peptidylproline (omega=180) = [protein]-peptidylproline (omega=0)</text>
        <dbReference type="Rhea" id="RHEA:16237"/>
        <dbReference type="Rhea" id="RHEA-COMP:10747"/>
        <dbReference type="Rhea" id="RHEA-COMP:10748"/>
        <dbReference type="ChEBI" id="CHEBI:83833"/>
        <dbReference type="ChEBI" id="CHEBI:83834"/>
        <dbReference type="EC" id="5.2.1.8"/>
    </reaction>
</comment>
<comment type="function">
    <text evidence="5">PPIases accelerate the folding of proteins. It catalyzes the cis-trans isomerization of proline imidic peptide bonds in oligopeptides. Acts on the folding of rhodopsin RH1 and RH2 (but not RH3) and is required for visual transduction.</text>
</comment>
<dbReference type="PRINTS" id="PR00153">
    <property type="entry name" value="CSAPPISMRASE"/>
</dbReference>
<dbReference type="PANTHER" id="PTHR11071">
    <property type="entry name" value="PEPTIDYL-PROLYL CIS-TRANS ISOMERASE"/>
    <property type="match status" value="1"/>
</dbReference>
<dbReference type="EnsemblMetazoa" id="XM_038212242.1">
    <property type="protein sequence ID" value="XP_038068170.1"/>
    <property type="gene ID" value="LOC119737697"/>
</dbReference>
<dbReference type="Pfam" id="PF00160">
    <property type="entry name" value="Pro_isomerase"/>
    <property type="match status" value="1"/>
</dbReference>
<dbReference type="PANTHER" id="PTHR11071:SF547">
    <property type="entry name" value="PEPTIDYL-PROLYL CIS-TRANS ISOMERASE"/>
    <property type="match status" value="1"/>
</dbReference>
<evidence type="ECO:0000313" key="10">
    <source>
        <dbReference type="Proteomes" id="UP000887568"/>
    </source>
</evidence>
<dbReference type="RefSeq" id="XP_038068170.1">
    <property type="nucleotide sequence ID" value="XM_038212242.1"/>
</dbReference>
<dbReference type="GeneID" id="119737697"/>
<dbReference type="InterPro" id="IPR002130">
    <property type="entry name" value="Cyclophilin-type_PPIase_dom"/>
</dbReference>
<comment type="similarity">
    <text evidence="6">Belongs to the cyclophilin-type PPIase family.</text>
</comment>
<keyword evidence="3 6" id="KW-0697">Rotamase</keyword>
<name>A0A914AVP5_PATMI</name>
<feature type="chain" id="PRO_5038172271" description="Peptidyl-prolyl cis-trans isomerase" evidence="6">
    <location>
        <begin position="28"/>
        <end position="241"/>
    </location>
</feature>
<dbReference type="Proteomes" id="UP000887568">
    <property type="component" value="Unplaced"/>
</dbReference>
<evidence type="ECO:0000313" key="9">
    <source>
        <dbReference type="EnsemblMetazoa" id="XP_038068170.1"/>
    </source>
</evidence>
<evidence type="ECO:0000256" key="5">
    <source>
        <dbReference type="ARBA" id="ARBA00056644"/>
    </source>
</evidence>
<dbReference type="OrthoDB" id="193499at2759"/>
<feature type="domain" description="PPIase cyclophilin-type" evidence="8">
    <location>
        <begin position="62"/>
        <end position="223"/>
    </location>
</feature>
<dbReference type="PROSITE" id="PS50072">
    <property type="entry name" value="CSA_PPIASE_2"/>
    <property type="match status" value="1"/>
</dbReference>
<dbReference type="GO" id="GO:0006457">
    <property type="term" value="P:protein folding"/>
    <property type="evidence" value="ECO:0007669"/>
    <property type="project" value="TreeGrafter"/>
</dbReference>
<keyword evidence="2 6" id="KW-0732">Signal</keyword>
<organism evidence="9 10">
    <name type="scientific">Patiria miniata</name>
    <name type="common">Bat star</name>
    <name type="synonym">Asterina miniata</name>
    <dbReference type="NCBI Taxonomy" id="46514"/>
    <lineage>
        <taxon>Eukaryota</taxon>
        <taxon>Metazoa</taxon>
        <taxon>Echinodermata</taxon>
        <taxon>Eleutherozoa</taxon>
        <taxon>Asterozoa</taxon>
        <taxon>Asteroidea</taxon>
        <taxon>Valvatacea</taxon>
        <taxon>Valvatida</taxon>
        <taxon>Asterinidae</taxon>
        <taxon>Patiria</taxon>
    </lineage>
</organism>
<sequence>MAMKVYMTILLMASLQCLLMLTTHCEGKGPKAPTGKKAKKVKDWEDPDRDRSNDLLVTKKAFFEMEVDDEPVGRIVISLFGETCPVTVQNFAALVRGTSKNRERLSYNDTVVHRIVSDFVIQMGDVTEGDGTGGLSIYGKHFDDENFYLRHAGAGWVAMANSGPNTNNSQFFILLTKAGWLDGRHVVFGKITEGMDVVERIAQIDTDDADFPLKPVRVIDCGIIPVRAPYILSEDAEEPKL</sequence>
<feature type="signal peptide" evidence="6">
    <location>
        <begin position="1"/>
        <end position="27"/>
    </location>
</feature>
<protein>
    <recommendedName>
        <fullName evidence="6">Peptidyl-prolyl cis-trans isomerase</fullName>
        <shortName evidence="6">PPIase</shortName>
        <ecNumber evidence="6">5.2.1.8</ecNumber>
    </recommendedName>
</protein>
<dbReference type="SUPFAM" id="SSF50891">
    <property type="entry name" value="Cyclophilin-like"/>
    <property type="match status" value="1"/>
</dbReference>